<keyword evidence="3" id="KW-1185">Reference proteome</keyword>
<sequence>MSAWLGRRDTSSHGEPERAADSCSLRPPADASVIANFHEQTWNVPTFAQMNLTCCRPAPTTCSHSRKVVSMVSP</sequence>
<proteinExistence type="predicted"/>
<feature type="region of interest" description="Disordered" evidence="1">
    <location>
        <begin position="1"/>
        <end position="25"/>
    </location>
</feature>
<evidence type="ECO:0000313" key="2">
    <source>
        <dbReference type="EMBL" id="MDG3007715.1"/>
    </source>
</evidence>
<reference evidence="2 3" key="1">
    <citation type="submission" date="2023-03" db="EMBL/GenBank/DDBJ databases">
        <title>Paludisphaera mucosa sp. nov. a novel planctomycete from northern fen.</title>
        <authorList>
            <person name="Ivanova A."/>
        </authorList>
    </citation>
    <scope>NUCLEOTIDE SEQUENCE [LARGE SCALE GENOMIC DNA]</scope>
    <source>
        <strain evidence="2 3">Pla2</strain>
    </source>
</reference>
<evidence type="ECO:0000256" key="1">
    <source>
        <dbReference type="SAM" id="MobiDB-lite"/>
    </source>
</evidence>
<evidence type="ECO:0000313" key="3">
    <source>
        <dbReference type="Proteomes" id="UP001216907"/>
    </source>
</evidence>
<dbReference type="EMBL" id="JARRAG010000002">
    <property type="protein sequence ID" value="MDG3007715.1"/>
    <property type="molecule type" value="Genomic_DNA"/>
</dbReference>
<protein>
    <submittedName>
        <fullName evidence="2">Uncharacterized protein</fullName>
    </submittedName>
</protein>
<feature type="compositionally biased region" description="Basic and acidic residues" evidence="1">
    <location>
        <begin position="1"/>
        <end position="20"/>
    </location>
</feature>
<gene>
    <name evidence="2" type="ORF">PZE19_28465</name>
</gene>
<dbReference type="Proteomes" id="UP001216907">
    <property type="component" value="Unassembled WGS sequence"/>
</dbReference>
<accession>A0ABT6FJI8</accession>
<comment type="caution">
    <text evidence="2">The sequence shown here is derived from an EMBL/GenBank/DDBJ whole genome shotgun (WGS) entry which is preliminary data.</text>
</comment>
<name>A0ABT6FJI8_9BACT</name>
<organism evidence="2 3">
    <name type="scientific">Paludisphaera mucosa</name>
    <dbReference type="NCBI Taxonomy" id="3030827"/>
    <lineage>
        <taxon>Bacteria</taxon>
        <taxon>Pseudomonadati</taxon>
        <taxon>Planctomycetota</taxon>
        <taxon>Planctomycetia</taxon>
        <taxon>Isosphaerales</taxon>
        <taxon>Isosphaeraceae</taxon>
        <taxon>Paludisphaera</taxon>
    </lineage>
</organism>
<dbReference type="RefSeq" id="WP_277863987.1">
    <property type="nucleotide sequence ID" value="NZ_JARRAG010000002.1"/>
</dbReference>